<dbReference type="EMBL" id="BRXZ01001670">
    <property type="protein sequence ID" value="GMH76360.1"/>
    <property type="molecule type" value="Genomic_DNA"/>
</dbReference>
<accession>A0A9W7AYQ4</accession>
<evidence type="ECO:0000256" key="1">
    <source>
        <dbReference type="SAM" id="MobiDB-lite"/>
    </source>
</evidence>
<sequence>MHFAQSLVDSVRDGSKIATTRMAGEADDNSDLDKIRPMT</sequence>
<gene>
    <name evidence="2" type="ORF">TrRE_jg10268</name>
</gene>
<reference evidence="2" key="1">
    <citation type="submission" date="2022-07" db="EMBL/GenBank/DDBJ databases">
        <title>Genome analysis of Parmales, a sister group of diatoms, reveals the evolutionary specialization of diatoms from phago-mixotrophs to photoautotrophs.</title>
        <authorList>
            <person name="Ban H."/>
            <person name="Sato S."/>
            <person name="Yoshikawa S."/>
            <person name="Kazumasa Y."/>
            <person name="Nakamura Y."/>
            <person name="Ichinomiya M."/>
            <person name="Saitoh K."/>
            <person name="Sato N."/>
            <person name="Blanc-Mathieu R."/>
            <person name="Endo H."/>
            <person name="Kuwata A."/>
            <person name="Ogata H."/>
        </authorList>
    </citation>
    <scope>NUCLEOTIDE SEQUENCE</scope>
</reference>
<dbReference type="Proteomes" id="UP001165082">
    <property type="component" value="Unassembled WGS sequence"/>
</dbReference>
<keyword evidence="3" id="KW-1185">Reference proteome</keyword>
<evidence type="ECO:0000313" key="2">
    <source>
        <dbReference type="EMBL" id="GMH76360.1"/>
    </source>
</evidence>
<evidence type="ECO:0000313" key="3">
    <source>
        <dbReference type="Proteomes" id="UP001165082"/>
    </source>
</evidence>
<dbReference type="AlphaFoldDB" id="A0A9W7AYQ4"/>
<comment type="caution">
    <text evidence="2">The sequence shown here is derived from an EMBL/GenBank/DDBJ whole genome shotgun (WGS) entry which is preliminary data.</text>
</comment>
<feature type="region of interest" description="Disordered" evidence="1">
    <location>
        <begin position="1"/>
        <end position="39"/>
    </location>
</feature>
<proteinExistence type="predicted"/>
<protein>
    <submittedName>
        <fullName evidence="2">Uncharacterized protein</fullName>
    </submittedName>
</protein>
<feature type="non-terminal residue" evidence="2">
    <location>
        <position position="39"/>
    </location>
</feature>
<organism evidence="2 3">
    <name type="scientific">Triparma retinervis</name>
    <dbReference type="NCBI Taxonomy" id="2557542"/>
    <lineage>
        <taxon>Eukaryota</taxon>
        <taxon>Sar</taxon>
        <taxon>Stramenopiles</taxon>
        <taxon>Ochrophyta</taxon>
        <taxon>Bolidophyceae</taxon>
        <taxon>Parmales</taxon>
        <taxon>Triparmaceae</taxon>
        <taxon>Triparma</taxon>
    </lineage>
</organism>
<name>A0A9W7AYQ4_9STRA</name>